<dbReference type="GO" id="GO:0016805">
    <property type="term" value="F:dipeptidase activity"/>
    <property type="evidence" value="ECO:0007669"/>
    <property type="project" value="TreeGrafter"/>
</dbReference>
<dbReference type="InterPro" id="IPR036264">
    <property type="entry name" value="Bact_exopeptidase_dim_dom"/>
</dbReference>
<name>A0A9D2GI79_9FIRM</name>
<comment type="caution">
    <text evidence="2">The sequence shown here is derived from an EMBL/GenBank/DDBJ whole genome shotgun (WGS) entry which is preliminary data.</text>
</comment>
<sequence length="485" mass="52695">MIETTLHTYLEEIDRKKEELEKLSDDIWEFAETAFSEHQSVKALTDFLRGEGFAVAERAYGVDTAFTAEFGHGRPRIGILGEFDALSGLSQKAGMTEKEALTPGANGHGCGHNLLGVGSAAAALAVKKYLEDGHEGTVIYYGCPGEEGGSGKAFMARGGAFKDLDCALTWHPSTVNAVCKDSSLANFQVLYSFKGISAHAAGCPEMGRSALDGLELMNVGTNFLREHMLDKARVHYAIIDTGGYSPNVVQSEAKAIYLIRAPKVGEALELYKRVDKIAQGAALMTETEVEKTFIKSCANLVSNRVLEQVLYQAMEDVGVPSYTEGEYEKAAEYTATAPAGSDRSYDDLIGDHLIPENVSFLKKNKGNRLYDFVVPYEKIHLVIGKGGSTDVGDVSWMTPTAQFNTATWAPATPGHSWQVVSQGKSETAHKGMLYAGKIIALSAIRLMEDPALVEAARKEYDEEMEGQTYVPIPDDVMPRPISDIH</sequence>
<reference evidence="2" key="2">
    <citation type="submission" date="2021-04" db="EMBL/GenBank/DDBJ databases">
        <authorList>
            <person name="Gilroy R."/>
        </authorList>
    </citation>
    <scope>NUCLEOTIDE SEQUENCE</scope>
    <source>
        <strain evidence="2">ChiBcec1-1093</strain>
    </source>
</reference>
<dbReference type="Proteomes" id="UP000824101">
    <property type="component" value="Unassembled WGS sequence"/>
</dbReference>
<dbReference type="AlphaFoldDB" id="A0A9D2GI79"/>
<dbReference type="GO" id="GO:0046657">
    <property type="term" value="P:folic acid catabolic process"/>
    <property type="evidence" value="ECO:0007669"/>
    <property type="project" value="TreeGrafter"/>
</dbReference>
<dbReference type="GO" id="GO:0005737">
    <property type="term" value="C:cytoplasm"/>
    <property type="evidence" value="ECO:0007669"/>
    <property type="project" value="TreeGrafter"/>
</dbReference>
<dbReference type="PIRSF" id="PIRSF037227">
    <property type="entry name" value="Aminobenzoyl-glu_utiliz_pB"/>
    <property type="match status" value="1"/>
</dbReference>
<dbReference type="EMBL" id="DXBC01000163">
    <property type="protein sequence ID" value="HIZ80144.1"/>
    <property type="molecule type" value="Genomic_DNA"/>
</dbReference>
<dbReference type="SUPFAM" id="SSF55031">
    <property type="entry name" value="Bacterial exopeptidase dimerisation domain"/>
    <property type="match status" value="1"/>
</dbReference>
<dbReference type="SUPFAM" id="SSF53187">
    <property type="entry name" value="Zn-dependent exopeptidases"/>
    <property type="match status" value="1"/>
</dbReference>
<feature type="coiled-coil region" evidence="1">
    <location>
        <begin position="6"/>
        <end position="33"/>
    </location>
</feature>
<dbReference type="Pfam" id="PF01546">
    <property type="entry name" value="Peptidase_M20"/>
    <property type="match status" value="1"/>
</dbReference>
<dbReference type="NCBIfam" id="TIGR01891">
    <property type="entry name" value="amidohydrolases"/>
    <property type="match status" value="1"/>
</dbReference>
<dbReference type="PANTHER" id="PTHR30575:SF0">
    <property type="entry name" value="XAA-ARG DIPEPTIDASE"/>
    <property type="match status" value="1"/>
</dbReference>
<evidence type="ECO:0000313" key="2">
    <source>
        <dbReference type="EMBL" id="HIZ80144.1"/>
    </source>
</evidence>
<dbReference type="FunFam" id="3.30.70.360:FF:000004">
    <property type="entry name" value="Peptidase M20 domain-containing protein 2"/>
    <property type="match status" value="1"/>
</dbReference>
<proteinExistence type="predicted"/>
<organism evidence="2 3">
    <name type="scientific">Candidatus Lachnoclostridium stercorigallinarum</name>
    <dbReference type="NCBI Taxonomy" id="2838634"/>
    <lineage>
        <taxon>Bacteria</taxon>
        <taxon>Bacillati</taxon>
        <taxon>Bacillota</taxon>
        <taxon>Clostridia</taxon>
        <taxon>Lachnospirales</taxon>
        <taxon>Lachnospiraceae</taxon>
    </lineage>
</organism>
<keyword evidence="1" id="KW-0175">Coiled coil</keyword>
<dbReference type="GO" id="GO:0071713">
    <property type="term" value="F:para-aminobenzoyl-glutamate hydrolase activity"/>
    <property type="evidence" value="ECO:0007669"/>
    <property type="project" value="TreeGrafter"/>
</dbReference>
<evidence type="ECO:0000256" key="1">
    <source>
        <dbReference type="SAM" id="Coils"/>
    </source>
</evidence>
<protein>
    <submittedName>
        <fullName evidence="2">Amidohydrolase</fullName>
    </submittedName>
</protein>
<dbReference type="InterPro" id="IPR002933">
    <property type="entry name" value="Peptidase_M20"/>
</dbReference>
<dbReference type="PANTHER" id="PTHR30575">
    <property type="entry name" value="PEPTIDASE M20"/>
    <property type="match status" value="1"/>
</dbReference>
<dbReference type="Gene3D" id="3.40.630.10">
    <property type="entry name" value="Zn peptidases"/>
    <property type="match status" value="1"/>
</dbReference>
<evidence type="ECO:0000313" key="3">
    <source>
        <dbReference type="Proteomes" id="UP000824101"/>
    </source>
</evidence>
<reference evidence="2" key="1">
    <citation type="journal article" date="2021" name="PeerJ">
        <title>Extensive microbial diversity within the chicken gut microbiome revealed by metagenomics and culture.</title>
        <authorList>
            <person name="Gilroy R."/>
            <person name="Ravi A."/>
            <person name="Getino M."/>
            <person name="Pursley I."/>
            <person name="Horton D.L."/>
            <person name="Alikhan N.F."/>
            <person name="Baker D."/>
            <person name="Gharbi K."/>
            <person name="Hall N."/>
            <person name="Watson M."/>
            <person name="Adriaenssens E.M."/>
            <person name="Foster-Nyarko E."/>
            <person name="Jarju S."/>
            <person name="Secka A."/>
            <person name="Antonio M."/>
            <person name="Oren A."/>
            <person name="Chaudhuri R.R."/>
            <person name="La Ragione R."/>
            <person name="Hildebrand F."/>
            <person name="Pallen M.J."/>
        </authorList>
    </citation>
    <scope>NUCLEOTIDE SEQUENCE</scope>
    <source>
        <strain evidence="2">ChiBcec1-1093</strain>
    </source>
</reference>
<dbReference type="InterPro" id="IPR017439">
    <property type="entry name" value="Amidohydrolase"/>
</dbReference>
<dbReference type="Gene3D" id="3.30.70.360">
    <property type="match status" value="1"/>
</dbReference>
<dbReference type="InterPro" id="IPR052030">
    <property type="entry name" value="Peptidase_M20/M20A_hydrolases"/>
</dbReference>
<dbReference type="CDD" id="cd05673">
    <property type="entry name" value="M20_Acy1L2_AbgB"/>
    <property type="match status" value="1"/>
</dbReference>
<gene>
    <name evidence="2" type="ORF">IAA17_10200</name>
</gene>
<dbReference type="InterPro" id="IPR017145">
    <property type="entry name" value="Aminobenzoyl-glu_utiliz_pB"/>
</dbReference>
<accession>A0A9D2GI79</accession>